<keyword evidence="9" id="KW-1185">Reference proteome</keyword>
<dbReference type="PROSITE" id="PS50863">
    <property type="entry name" value="B3"/>
    <property type="match status" value="2"/>
</dbReference>
<dbReference type="AlphaFoldDB" id="A0AAN9FC64"/>
<feature type="region of interest" description="Disordered" evidence="6">
    <location>
        <begin position="108"/>
        <end position="135"/>
    </location>
</feature>
<keyword evidence="5" id="KW-0539">Nucleus</keyword>
<evidence type="ECO:0000256" key="5">
    <source>
        <dbReference type="ARBA" id="ARBA00023242"/>
    </source>
</evidence>
<organism evidence="8 9">
    <name type="scientific">Crotalaria pallida</name>
    <name type="common">Smooth rattlebox</name>
    <name type="synonym">Crotalaria striata</name>
    <dbReference type="NCBI Taxonomy" id="3830"/>
    <lineage>
        <taxon>Eukaryota</taxon>
        <taxon>Viridiplantae</taxon>
        <taxon>Streptophyta</taxon>
        <taxon>Embryophyta</taxon>
        <taxon>Tracheophyta</taxon>
        <taxon>Spermatophyta</taxon>
        <taxon>Magnoliopsida</taxon>
        <taxon>eudicotyledons</taxon>
        <taxon>Gunneridae</taxon>
        <taxon>Pentapetalae</taxon>
        <taxon>rosids</taxon>
        <taxon>fabids</taxon>
        <taxon>Fabales</taxon>
        <taxon>Fabaceae</taxon>
        <taxon>Papilionoideae</taxon>
        <taxon>50 kb inversion clade</taxon>
        <taxon>genistoids sensu lato</taxon>
        <taxon>core genistoids</taxon>
        <taxon>Crotalarieae</taxon>
        <taxon>Crotalaria</taxon>
    </lineage>
</organism>
<evidence type="ECO:0000256" key="3">
    <source>
        <dbReference type="ARBA" id="ARBA00023125"/>
    </source>
</evidence>
<dbReference type="Gene3D" id="2.40.330.10">
    <property type="entry name" value="DNA-binding pseudobarrel domain"/>
    <property type="match status" value="2"/>
</dbReference>
<sequence>MLTAWSLQVIPNNFTRKYGGGMSNPIFLKPPDGTEWKVYWTKNDDKICFQEGWKEFASYYSLEYGHLLVFEYKGTCHFDVHIFDMSALEVEYPLHNQITNAEPESVEILNEQSPSKKKRVKSPLSSLKPHKTDVESSPNLQILPQLAQTGGSQSGTAIRKMPIIPSIKREFDDGMSTRGSSQLISPRHGTAGNVKEAEKFTSENPFFMINIRHVYLEKSRPCLPAVFARTYFREKQQNVMIKFGEKFWTVKVLSYPSKGKASFSIGWPLFAEESKLQVGDVCVFELINREDAVLQLHIFRGHN</sequence>
<reference evidence="8 9" key="1">
    <citation type="submission" date="2024-01" db="EMBL/GenBank/DDBJ databases">
        <title>The genomes of 5 underutilized Papilionoideae crops provide insights into root nodulation and disease resistanc.</title>
        <authorList>
            <person name="Yuan L."/>
        </authorList>
    </citation>
    <scope>NUCLEOTIDE SEQUENCE [LARGE SCALE GENOMIC DNA]</scope>
    <source>
        <strain evidence="8">ZHUSHIDOU_FW_LH</strain>
        <tissue evidence="8">Leaf</tissue>
    </source>
</reference>
<accession>A0AAN9FC64</accession>
<dbReference type="PANTHER" id="PTHR31920">
    <property type="entry name" value="B3 DOMAIN-CONTAINING"/>
    <property type="match status" value="1"/>
</dbReference>
<evidence type="ECO:0000256" key="2">
    <source>
        <dbReference type="ARBA" id="ARBA00023015"/>
    </source>
</evidence>
<gene>
    <name evidence="8" type="ORF">RIF29_14701</name>
</gene>
<dbReference type="InterPro" id="IPR003340">
    <property type="entry name" value="B3_DNA-bd"/>
</dbReference>
<evidence type="ECO:0000259" key="7">
    <source>
        <dbReference type="PROSITE" id="PS50863"/>
    </source>
</evidence>
<comment type="caution">
    <text evidence="8">The sequence shown here is derived from an EMBL/GenBank/DDBJ whole genome shotgun (WGS) entry which is preliminary data.</text>
</comment>
<dbReference type="EMBL" id="JAYWIO010000003">
    <property type="protein sequence ID" value="KAK7273644.1"/>
    <property type="molecule type" value="Genomic_DNA"/>
</dbReference>
<dbReference type="GO" id="GO:0003677">
    <property type="term" value="F:DNA binding"/>
    <property type="evidence" value="ECO:0007669"/>
    <property type="project" value="UniProtKB-KW"/>
</dbReference>
<dbReference type="SMART" id="SM01019">
    <property type="entry name" value="B3"/>
    <property type="match status" value="2"/>
</dbReference>
<dbReference type="Pfam" id="PF02362">
    <property type="entry name" value="B3"/>
    <property type="match status" value="2"/>
</dbReference>
<dbReference type="InterPro" id="IPR015300">
    <property type="entry name" value="DNA-bd_pseudobarrel_sf"/>
</dbReference>
<proteinExistence type="predicted"/>
<evidence type="ECO:0000313" key="9">
    <source>
        <dbReference type="Proteomes" id="UP001372338"/>
    </source>
</evidence>
<evidence type="ECO:0000313" key="8">
    <source>
        <dbReference type="EMBL" id="KAK7273644.1"/>
    </source>
</evidence>
<dbReference type="SUPFAM" id="SSF101936">
    <property type="entry name" value="DNA-binding pseudobarrel domain"/>
    <property type="match status" value="2"/>
</dbReference>
<dbReference type="GO" id="GO:0005634">
    <property type="term" value="C:nucleus"/>
    <property type="evidence" value="ECO:0007669"/>
    <property type="project" value="UniProtKB-SubCell"/>
</dbReference>
<name>A0AAN9FC64_CROPI</name>
<dbReference type="PANTHER" id="PTHR31920:SF108">
    <property type="entry name" value="B3 DOMAIN-CONTAINING TRANSCRIPTION FACTOR VRN1-LIKE"/>
    <property type="match status" value="1"/>
</dbReference>
<comment type="subcellular location">
    <subcellularLocation>
        <location evidence="1">Nucleus</location>
    </subcellularLocation>
</comment>
<keyword evidence="2" id="KW-0805">Transcription regulation</keyword>
<keyword evidence="3" id="KW-0238">DNA-binding</keyword>
<evidence type="ECO:0000256" key="1">
    <source>
        <dbReference type="ARBA" id="ARBA00004123"/>
    </source>
</evidence>
<keyword evidence="4" id="KW-0804">Transcription</keyword>
<dbReference type="Proteomes" id="UP001372338">
    <property type="component" value="Unassembled WGS sequence"/>
</dbReference>
<feature type="domain" description="TF-B3" evidence="7">
    <location>
        <begin position="1"/>
        <end position="86"/>
    </location>
</feature>
<dbReference type="InterPro" id="IPR050655">
    <property type="entry name" value="Plant_B3_domain"/>
</dbReference>
<evidence type="ECO:0000256" key="4">
    <source>
        <dbReference type="ARBA" id="ARBA00023163"/>
    </source>
</evidence>
<feature type="domain" description="TF-B3" evidence="7">
    <location>
        <begin position="206"/>
        <end position="302"/>
    </location>
</feature>
<dbReference type="CDD" id="cd10017">
    <property type="entry name" value="B3_DNA"/>
    <property type="match status" value="2"/>
</dbReference>
<evidence type="ECO:0000256" key="6">
    <source>
        <dbReference type="SAM" id="MobiDB-lite"/>
    </source>
</evidence>
<protein>
    <recommendedName>
        <fullName evidence="7">TF-B3 domain-containing protein</fullName>
    </recommendedName>
</protein>